<dbReference type="AlphaFoldDB" id="A0AAV6JWI8"/>
<dbReference type="EMBL" id="JACTNZ010000006">
    <property type="protein sequence ID" value="KAG5544546.1"/>
    <property type="molecule type" value="Genomic_DNA"/>
</dbReference>
<protein>
    <submittedName>
        <fullName evidence="1">Uncharacterized protein</fullName>
    </submittedName>
</protein>
<sequence>MYPVNSQTVPVQWTYEGQTVVGGPANLRRALASSEKGWVSSEQWNEHWVSSEMAGKGRDDVGIVRRALVGVGGGRNRHSWYLVAREGIDLVGIESFGMRLLFLTQLAPVSRLLLWKVLLKGDVFGGEDKGQKDIWCWISKSAVTVEEVYFVHFVIDRWCLGRKMWARCCCVGAKGDSQ</sequence>
<name>A0AAV6JWI8_9ERIC</name>
<keyword evidence="2" id="KW-1185">Reference proteome</keyword>
<comment type="caution">
    <text evidence="1">The sequence shown here is derived from an EMBL/GenBank/DDBJ whole genome shotgun (WGS) entry which is preliminary data.</text>
</comment>
<accession>A0AAV6JWI8</accession>
<proteinExistence type="predicted"/>
<evidence type="ECO:0000313" key="2">
    <source>
        <dbReference type="Proteomes" id="UP000823749"/>
    </source>
</evidence>
<evidence type="ECO:0000313" key="1">
    <source>
        <dbReference type="EMBL" id="KAG5544546.1"/>
    </source>
</evidence>
<dbReference type="Proteomes" id="UP000823749">
    <property type="component" value="Chromosome 6"/>
</dbReference>
<reference evidence="1 2" key="1">
    <citation type="submission" date="2020-08" db="EMBL/GenBank/DDBJ databases">
        <title>Plant Genome Project.</title>
        <authorList>
            <person name="Zhang R.-G."/>
        </authorList>
    </citation>
    <scope>NUCLEOTIDE SEQUENCE [LARGE SCALE GENOMIC DNA]</scope>
    <source>
        <strain evidence="1">WSP0</strain>
        <tissue evidence="1">Leaf</tissue>
    </source>
</reference>
<gene>
    <name evidence="1" type="ORF">RHGRI_017094</name>
</gene>
<organism evidence="1 2">
    <name type="scientific">Rhododendron griersonianum</name>
    <dbReference type="NCBI Taxonomy" id="479676"/>
    <lineage>
        <taxon>Eukaryota</taxon>
        <taxon>Viridiplantae</taxon>
        <taxon>Streptophyta</taxon>
        <taxon>Embryophyta</taxon>
        <taxon>Tracheophyta</taxon>
        <taxon>Spermatophyta</taxon>
        <taxon>Magnoliopsida</taxon>
        <taxon>eudicotyledons</taxon>
        <taxon>Gunneridae</taxon>
        <taxon>Pentapetalae</taxon>
        <taxon>asterids</taxon>
        <taxon>Ericales</taxon>
        <taxon>Ericaceae</taxon>
        <taxon>Ericoideae</taxon>
        <taxon>Rhodoreae</taxon>
        <taxon>Rhododendron</taxon>
    </lineage>
</organism>